<organism evidence="1">
    <name type="scientific">Oryza barthii</name>
    <dbReference type="NCBI Taxonomy" id="65489"/>
    <lineage>
        <taxon>Eukaryota</taxon>
        <taxon>Viridiplantae</taxon>
        <taxon>Streptophyta</taxon>
        <taxon>Embryophyta</taxon>
        <taxon>Tracheophyta</taxon>
        <taxon>Spermatophyta</taxon>
        <taxon>Magnoliopsida</taxon>
        <taxon>Liliopsida</taxon>
        <taxon>Poales</taxon>
        <taxon>Poaceae</taxon>
        <taxon>BOP clade</taxon>
        <taxon>Oryzoideae</taxon>
        <taxon>Oryzeae</taxon>
        <taxon>Oryzinae</taxon>
        <taxon>Oryza</taxon>
    </lineage>
</organism>
<dbReference type="EnsemblPlants" id="OBART04G04130.1">
    <property type="protein sequence ID" value="OBART04G04130.1"/>
    <property type="gene ID" value="OBART04G04130"/>
</dbReference>
<dbReference type="Gramene" id="OBART04G04130.1">
    <property type="protein sequence ID" value="OBART04G04130.1"/>
    <property type="gene ID" value="OBART04G04130"/>
</dbReference>
<proteinExistence type="predicted"/>
<evidence type="ECO:0000313" key="1">
    <source>
        <dbReference type="EnsemblPlants" id="OBART04G04130.1"/>
    </source>
</evidence>
<reference evidence="1" key="1">
    <citation type="journal article" date="2009" name="Rice">
        <title>De Novo Next Generation Sequencing of Plant Genomes.</title>
        <authorList>
            <person name="Rounsley S."/>
            <person name="Marri P.R."/>
            <person name="Yu Y."/>
            <person name="He R."/>
            <person name="Sisneros N."/>
            <person name="Goicoechea J.L."/>
            <person name="Lee S.J."/>
            <person name="Angelova A."/>
            <person name="Kudrna D."/>
            <person name="Luo M."/>
            <person name="Affourtit J."/>
            <person name="Desany B."/>
            <person name="Knight J."/>
            <person name="Niazi F."/>
            <person name="Egholm M."/>
            <person name="Wing R.A."/>
        </authorList>
    </citation>
    <scope>NUCLEOTIDE SEQUENCE [LARGE SCALE GENOMIC DNA]</scope>
    <source>
        <strain evidence="1">cv. IRGC 105608</strain>
    </source>
</reference>
<accession>A0A0D3FT05</accession>
<keyword evidence="2" id="KW-1185">Reference proteome</keyword>
<name>A0A0D3FT05_9ORYZ</name>
<reference evidence="1" key="2">
    <citation type="submission" date="2015-03" db="UniProtKB">
        <authorList>
            <consortium name="EnsemblPlants"/>
        </authorList>
    </citation>
    <scope>IDENTIFICATION</scope>
</reference>
<dbReference type="HOGENOM" id="CLU_130117_0_0_1"/>
<evidence type="ECO:0000313" key="2">
    <source>
        <dbReference type="Proteomes" id="UP000026960"/>
    </source>
</evidence>
<dbReference type="AlphaFoldDB" id="A0A0D3FT05"/>
<dbReference type="Proteomes" id="UP000026960">
    <property type="component" value="Chromosome 4"/>
</dbReference>
<dbReference type="PaxDb" id="65489-OBART04G04130.1"/>
<sequence length="153" mass="16869">MVNLEHHGPAPEATDDPSSHVSRHIYVGLSYDVTVVWEMQLESVEVVRGVVGDEQLNQLAVEFAIVDLNSWPSMTTHGMERHRSRHRRDSAHVCKACCAGRKDMIVWSRQSGSALRRSPSSSASGRLELIAADFDLASADFSIASTFTFLASQ</sequence>
<protein>
    <submittedName>
        <fullName evidence="1">Uncharacterized protein</fullName>
    </submittedName>
</protein>